<comment type="caution">
    <text evidence="2">The sequence shown here is derived from an EMBL/GenBank/DDBJ whole genome shotgun (WGS) entry which is preliminary data.</text>
</comment>
<proteinExistence type="predicted"/>
<reference evidence="2" key="2">
    <citation type="submission" date="2020-11" db="EMBL/GenBank/DDBJ databases">
        <authorList>
            <person name="McCartney M.A."/>
            <person name="Auch B."/>
            <person name="Kono T."/>
            <person name="Mallez S."/>
            <person name="Becker A."/>
            <person name="Gohl D.M."/>
            <person name="Silverstein K.A.T."/>
            <person name="Koren S."/>
            <person name="Bechman K.B."/>
            <person name="Herman A."/>
            <person name="Abrahante J.E."/>
            <person name="Garbe J."/>
        </authorList>
    </citation>
    <scope>NUCLEOTIDE SEQUENCE</scope>
    <source>
        <strain evidence="2">Duluth1</strain>
        <tissue evidence="2">Whole animal</tissue>
    </source>
</reference>
<sequence length="71" mass="8396">MIQQYLNVWIFLGHFGCKIAVYALFNKKMVPWSPLDSFSCQNVHNSLFSMIDSLKYVFESSFFYEGFFVPH</sequence>
<dbReference type="EMBL" id="JAIWYP010000004">
    <property type="protein sequence ID" value="KAH3843969.1"/>
    <property type="molecule type" value="Genomic_DNA"/>
</dbReference>
<organism evidence="2 3">
    <name type="scientific">Dreissena polymorpha</name>
    <name type="common">Zebra mussel</name>
    <name type="synonym">Mytilus polymorpha</name>
    <dbReference type="NCBI Taxonomy" id="45954"/>
    <lineage>
        <taxon>Eukaryota</taxon>
        <taxon>Metazoa</taxon>
        <taxon>Spiralia</taxon>
        <taxon>Lophotrochozoa</taxon>
        <taxon>Mollusca</taxon>
        <taxon>Bivalvia</taxon>
        <taxon>Autobranchia</taxon>
        <taxon>Heteroconchia</taxon>
        <taxon>Euheterodonta</taxon>
        <taxon>Imparidentia</taxon>
        <taxon>Neoheterodontei</taxon>
        <taxon>Myida</taxon>
        <taxon>Dreissenoidea</taxon>
        <taxon>Dreissenidae</taxon>
        <taxon>Dreissena</taxon>
    </lineage>
</organism>
<gene>
    <name evidence="2" type="ORF">DPMN_117504</name>
</gene>
<evidence type="ECO:0000256" key="1">
    <source>
        <dbReference type="SAM" id="Phobius"/>
    </source>
</evidence>
<accession>A0A9D4KQR9</accession>
<protein>
    <submittedName>
        <fullName evidence="2">Uncharacterized protein</fullName>
    </submittedName>
</protein>
<evidence type="ECO:0000313" key="3">
    <source>
        <dbReference type="Proteomes" id="UP000828390"/>
    </source>
</evidence>
<reference evidence="2" key="1">
    <citation type="journal article" date="2019" name="bioRxiv">
        <title>The Genome of the Zebra Mussel, Dreissena polymorpha: A Resource for Invasive Species Research.</title>
        <authorList>
            <person name="McCartney M.A."/>
            <person name="Auch B."/>
            <person name="Kono T."/>
            <person name="Mallez S."/>
            <person name="Zhang Y."/>
            <person name="Obille A."/>
            <person name="Becker A."/>
            <person name="Abrahante J.E."/>
            <person name="Garbe J."/>
            <person name="Badalamenti J.P."/>
            <person name="Herman A."/>
            <person name="Mangelson H."/>
            <person name="Liachko I."/>
            <person name="Sullivan S."/>
            <person name="Sone E.D."/>
            <person name="Koren S."/>
            <person name="Silverstein K.A.T."/>
            <person name="Beckman K.B."/>
            <person name="Gohl D.M."/>
        </authorList>
    </citation>
    <scope>NUCLEOTIDE SEQUENCE</scope>
    <source>
        <strain evidence="2">Duluth1</strain>
        <tissue evidence="2">Whole animal</tissue>
    </source>
</reference>
<keyword evidence="3" id="KW-1185">Reference proteome</keyword>
<keyword evidence="1" id="KW-0472">Membrane</keyword>
<name>A0A9D4KQR9_DREPO</name>
<dbReference type="AlphaFoldDB" id="A0A9D4KQR9"/>
<dbReference type="Proteomes" id="UP000828390">
    <property type="component" value="Unassembled WGS sequence"/>
</dbReference>
<keyword evidence="1" id="KW-1133">Transmembrane helix</keyword>
<keyword evidence="1" id="KW-0812">Transmembrane</keyword>
<evidence type="ECO:0000313" key="2">
    <source>
        <dbReference type="EMBL" id="KAH3843969.1"/>
    </source>
</evidence>
<feature type="transmembrane region" description="Helical" evidence="1">
    <location>
        <begin position="6"/>
        <end position="25"/>
    </location>
</feature>